<feature type="transmembrane region" description="Helical" evidence="12">
    <location>
        <begin position="354"/>
        <end position="374"/>
    </location>
</feature>
<feature type="transmembrane region" description="Helical" evidence="12">
    <location>
        <begin position="662"/>
        <end position="684"/>
    </location>
</feature>
<evidence type="ECO:0000313" key="15">
    <source>
        <dbReference type="EMBL" id="KAF2670217.1"/>
    </source>
</evidence>
<dbReference type="Pfam" id="PF12349">
    <property type="entry name" value="Sterol-sensing"/>
    <property type="match status" value="1"/>
</dbReference>
<evidence type="ECO:0000256" key="5">
    <source>
        <dbReference type="ARBA" id="ARBA00022729"/>
    </source>
</evidence>
<evidence type="ECO:0000256" key="4">
    <source>
        <dbReference type="ARBA" id="ARBA00022692"/>
    </source>
</evidence>
<evidence type="ECO:0000256" key="10">
    <source>
        <dbReference type="ARBA" id="ARBA00023157"/>
    </source>
</evidence>
<accession>A0A6A6UFF3</accession>
<feature type="chain" id="PRO_5025328500" evidence="13">
    <location>
        <begin position="28"/>
        <end position="1313"/>
    </location>
</feature>
<evidence type="ECO:0000259" key="14">
    <source>
        <dbReference type="PROSITE" id="PS50156"/>
    </source>
</evidence>
<evidence type="ECO:0000256" key="11">
    <source>
        <dbReference type="ARBA" id="ARBA00023180"/>
    </source>
</evidence>
<dbReference type="EMBL" id="MU004234">
    <property type="protein sequence ID" value="KAF2670217.1"/>
    <property type="molecule type" value="Genomic_DNA"/>
</dbReference>
<dbReference type="Pfam" id="PF16414">
    <property type="entry name" value="NPC1_N"/>
    <property type="match status" value="1"/>
</dbReference>
<dbReference type="PANTHER" id="PTHR45727:SF2">
    <property type="entry name" value="NPC INTRACELLULAR CHOLESTEROL TRANSPORTER 1"/>
    <property type="match status" value="1"/>
</dbReference>
<feature type="transmembrane region" description="Helical" evidence="12">
    <location>
        <begin position="1196"/>
        <end position="1224"/>
    </location>
</feature>
<keyword evidence="5 13" id="KW-0732">Signal</keyword>
<evidence type="ECO:0000256" key="1">
    <source>
        <dbReference type="ARBA" id="ARBA00004127"/>
    </source>
</evidence>
<evidence type="ECO:0000256" key="6">
    <source>
        <dbReference type="ARBA" id="ARBA00022989"/>
    </source>
</evidence>
<dbReference type="SUPFAM" id="SSF82866">
    <property type="entry name" value="Multidrug efflux transporter AcrB transmembrane domain"/>
    <property type="match status" value="2"/>
</dbReference>
<organism evidence="15 16">
    <name type="scientific">Microthyrium microscopicum</name>
    <dbReference type="NCBI Taxonomy" id="703497"/>
    <lineage>
        <taxon>Eukaryota</taxon>
        <taxon>Fungi</taxon>
        <taxon>Dikarya</taxon>
        <taxon>Ascomycota</taxon>
        <taxon>Pezizomycotina</taxon>
        <taxon>Dothideomycetes</taxon>
        <taxon>Dothideomycetes incertae sedis</taxon>
        <taxon>Microthyriales</taxon>
        <taxon>Microthyriaceae</taxon>
        <taxon>Microthyrium</taxon>
    </lineage>
</organism>
<proteinExistence type="inferred from homology"/>
<evidence type="ECO:0000256" key="3">
    <source>
        <dbReference type="ARBA" id="ARBA00022448"/>
    </source>
</evidence>
<feature type="transmembrane region" description="Helical" evidence="12">
    <location>
        <begin position="1068"/>
        <end position="1088"/>
    </location>
</feature>
<keyword evidence="6 12" id="KW-1133">Transmembrane helix</keyword>
<evidence type="ECO:0000256" key="13">
    <source>
        <dbReference type="SAM" id="SignalP"/>
    </source>
</evidence>
<keyword evidence="8" id="KW-0443">Lipid metabolism</keyword>
<dbReference type="GO" id="GO:0006629">
    <property type="term" value="P:lipid metabolic process"/>
    <property type="evidence" value="ECO:0007669"/>
    <property type="project" value="UniProtKB-KW"/>
</dbReference>
<evidence type="ECO:0000256" key="8">
    <source>
        <dbReference type="ARBA" id="ARBA00023098"/>
    </source>
</evidence>
<feature type="transmembrane region" description="Helical" evidence="12">
    <location>
        <begin position="267"/>
        <end position="292"/>
    </location>
</feature>
<evidence type="ECO:0000256" key="9">
    <source>
        <dbReference type="ARBA" id="ARBA00023136"/>
    </source>
</evidence>
<feature type="transmembrane region" description="Helical" evidence="12">
    <location>
        <begin position="1124"/>
        <end position="1145"/>
    </location>
</feature>
<feature type="domain" description="SSD" evidence="14">
    <location>
        <begin position="590"/>
        <end position="764"/>
    </location>
</feature>
<dbReference type="PROSITE" id="PS50156">
    <property type="entry name" value="SSD"/>
    <property type="match status" value="1"/>
</dbReference>
<keyword evidence="4 12" id="KW-0812">Transmembrane</keyword>
<feature type="transmembrane region" description="Helical" evidence="12">
    <location>
        <begin position="632"/>
        <end position="656"/>
    </location>
</feature>
<dbReference type="GO" id="GO:0016020">
    <property type="term" value="C:membrane"/>
    <property type="evidence" value="ECO:0007669"/>
    <property type="project" value="TreeGrafter"/>
</dbReference>
<dbReference type="OrthoDB" id="6510177at2759"/>
<dbReference type="GO" id="GO:0012505">
    <property type="term" value="C:endomembrane system"/>
    <property type="evidence" value="ECO:0007669"/>
    <property type="project" value="UniProtKB-SubCell"/>
</dbReference>
<feature type="transmembrane region" description="Helical" evidence="12">
    <location>
        <begin position="739"/>
        <end position="764"/>
    </location>
</feature>
<protein>
    <submittedName>
        <fullName evidence="15">Multidrug efflux transporter AcrB transmembrane domain-containing protein</fullName>
    </submittedName>
</protein>
<dbReference type="Proteomes" id="UP000799302">
    <property type="component" value="Unassembled WGS sequence"/>
</dbReference>
<feature type="transmembrane region" description="Helical" evidence="12">
    <location>
        <begin position="1236"/>
        <end position="1260"/>
    </location>
</feature>
<dbReference type="PANTHER" id="PTHR45727">
    <property type="entry name" value="NPC INTRACELLULAR CHOLESTEROL TRANSPORTER 1"/>
    <property type="match status" value="1"/>
</dbReference>
<keyword evidence="11" id="KW-0325">Glycoprotein</keyword>
<reference evidence="15" key="1">
    <citation type="journal article" date="2020" name="Stud. Mycol.">
        <title>101 Dothideomycetes genomes: a test case for predicting lifestyles and emergence of pathogens.</title>
        <authorList>
            <person name="Haridas S."/>
            <person name="Albert R."/>
            <person name="Binder M."/>
            <person name="Bloem J."/>
            <person name="Labutti K."/>
            <person name="Salamov A."/>
            <person name="Andreopoulos B."/>
            <person name="Baker S."/>
            <person name="Barry K."/>
            <person name="Bills G."/>
            <person name="Bluhm B."/>
            <person name="Cannon C."/>
            <person name="Castanera R."/>
            <person name="Culley D."/>
            <person name="Daum C."/>
            <person name="Ezra D."/>
            <person name="Gonzalez J."/>
            <person name="Henrissat B."/>
            <person name="Kuo A."/>
            <person name="Liang C."/>
            <person name="Lipzen A."/>
            <person name="Lutzoni F."/>
            <person name="Magnuson J."/>
            <person name="Mondo S."/>
            <person name="Nolan M."/>
            <person name="Ohm R."/>
            <person name="Pangilinan J."/>
            <person name="Park H.-J."/>
            <person name="Ramirez L."/>
            <person name="Alfaro M."/>
            <person name="Sun H."/>
            <person name="Tritt A."/>
            <person name="Yoshinaga Y."/>
            <person name="Zwiers L.-H."/>
            <person name="Turgeon B."/>
            <person name="Goodwin S."/>
            <person name="Spatafora J."/>
            <person name="Crous P."/>
            <person name="Grigoriev I."/>
        </authorList>
    </citation>
    <scope>NUCLEOTIDE SEQUENCE</scope>
    <source>
        <strain evidence="15">CBS 115976</strain>
    </source>
</reference>
<dbReference type="InterPro" id="IPR053956">
    <property type="entry name" value="NPC1_MLD"/>
</dbReference>
<dbReference type="InterPro" id="IPR032190">
    <property type="entry name" value="NPC1_N"/>
</dbReference>
<name>A0A6A6UFF3_9PEZI</name>
<keyword evidence="16" id="KW-1185">Reference proteome</keyword>
<feature type="signal peptide" evidence="13">
    <location>
        <begin position="1"/>
        <end position="27"/>
    </location>
</feature>
<evidence type="ECO:0000256" key="2">
    <source>
        <dbReference type="ARBA" id="ARBA00005585"/>
    </source>
</evidence>
<feature type="transmembrane region" description="Helical" evidence="12">
    <location>
        <begin position="595"/>
        <end position="620"/>
    </location>
</feature>
<keyword evidence="9 12" id="KW-0472">Membrane</keyword>
<evidence type="ECO:0000256" key="12">
    <source>
        <dbReference type="SAM" id="Phobius"/>
    </source>
</evidence>
<dbReference type="GO" id="GO:0032934">
    <property type="term" value="F:sterol binding"/>
    <property type="evidence" value="ECO:0007669"/>
    <property type="project" value="TreeGrafter"/>
</dbReference>
<keyword evidence="10" id="KW-1015">Disulfide bond</keyword>
<evidence type="ECO:0000313" key="16">
    <source>
        <dbReference type="Proteomes" id="UP000799302"/>
    </source>
</evidence>
<feature type="transmembrane region" description="Helical" evidence="12">
    <location>
        <begin position="820"/>
        <end position="839"/>
    </location>
</feature>
<dbReference type="FunFam" id="1.20.1640.10:FF:000008">
    <property type="entry name" value="NPC intracellular cholesterol transporter 1"/>
    <property type="match status" value="1"/>
</dbReference>
<sequence>MRNPSLPRWKSIYLIWVSTALPLLISAVTHEAGRCAIRGNCGKEGLFSPQLPCPDNGPAEVPDDKTRASLIEICGDDWKDSKVCCKPEQLETLQTNLKRADSIISSCPACRANFVNLFCTFTCSPDQSLFVNVTRTTEKAGKSLVTELDHLVSDKYGEGFYDSCKEVKFGASNGKAMDLIGGGAQNYTDFLNFLGKKKFLGSPFQMNFNRSNEADFPGMKPMDKKTRSCNDEDEQYRCACVDCPQSCKALPEVADEGECYVGILPCLSFAVIIVYSGLLLMLVMTISGHVAYQKHAQRKNEQLRLLHDAAQSDDEDEGDIVHNAGMLERPQRHYWLNTLCDKAFSKLGMFCAEFPAITIGLSLFGVALLSLGWIRFAVETDPVRLWVSPDSAAAKEKAYFDDNFGRFYRAEQVFIVNDTDVSKAPVVSYDTLRWMFDIEGRVNRLRAPGGITLDDVCFKPVDNVCVVQSVSGYFQGDVNNLSPKTWEDDLQHCAESPVDCLPEFQQPLNPNIVFGRYGEDVLDAQSLVITWVINNHPEDSEELKKTMVFENALKDTLLGIQMEAKERGLRLSFSTEVSLEQELNKSTNTDAKIVVISYIVMFLYASLALGSTSLGIRSILSDPTSLLVQSKFMLGVVGIAIVLMSVSASVGLFSAMGIKVTLIIAEVIPFLVLAVGVDNIFLIVHEFERVNVSHPDGPVHVRMSKALGRMGPSILLSASTETVAFALGAAVGMPAVRNFAAYAAGAVFINAILQVTMFVSVLALNQRRVEAGRADCIPCIKVTNRDPMSGGHMMYGMEDESALQRFIHKRYAPTLLRPKVKVGVVAFFLALFTAGLSLLPEIELGLDQRIAIPSDSYLIPYFNDLEKYFGVGPPVYFVTRDLNITQLEHQKELCGRFLACDDYSLSNILEQERNRPNVSYIADATASWIDDFFLWLNPDFEDCCTTRGKSCFEGRDPPWNRALKGMPEGTEFIDYVQRWLKAPTTAECPVAGAAAYGTSVKVDADNTAIPASAFRTSHTPLRSQREYIAAYKAARRIAADISERNGIDVFPYSVFYIFFDQYTTIVSLAGKLLGSAAAIIFVLTTVLLGSLRTGLVVTATVSMTIVSILGCMAIAGVSLNAVSLVNLIISVGIALEFCAHIARAFTFPSTSVMERAPRLAFTSSQAMRNGREEHLMSHRLPSVQTSRSASKDVRAWAALANVGSSVISGITITKILGVAVLAFTRSKIFEVYYFRVWVALVIMASTHALIFLPVALSLFGGRGKSFPTDMLTSDTNCCIGYVDPESEGGLEQDLRSRRYPALLGDEEYDSDEY</sequence>
<evidence type="ECO:0000256" key="7">
    <source>
        <dbReference type="ARBA" id="ARBA00023055"/>
    </source>
</evidence>
<dbReference type="Pfam" id="PF22314">
    <property type="entry name" value="NPC1_MLD"/>
    <property type="match status" value="1"/>
</dbReference>
<dbReference type="GO" id="GO:0015918">
    <property type="term" value="P:sterol transport"/>
    <property type="evidence" value="ECO:0007669"/>
    <property type="project" value="TreeGrafter"/>
</dbReference>
<comment type="similarity">
    <text evidence="2">Belongs to the patched family.</text>
</comment>
<dbReference type="Gene3D" id="1.20.1640.10">
    <property type="entry name" value="Multidrug efflux transporter AcrB transmembrane domain"/>
    <property type="match status" value="2"/>
</dbReference>
<dbReference type="InterPro" id="IPR000731">
    <property type="entry name" value="SSD"/>
</dbReference>
<keyword evidence="3" id="KW-0813">Transport</keyword>
<dbReference type="InterPro" id="IPR053958">
    <property type="entry name" value="HMGCR/SNAP/NPC1-like_SSD"/>
</dbReference>
<gene>
    <name evidence="15" type="ORF">BT63DRAFT_424166</name>
</gene>
<feature type="transmembrane region" description="Helical" evidence="12">
    <location>
        <begin position="1095"/>
        <end position="1118"/>
    </location>
</feature>
<comment type="subcellular location">
    <subcellularLocation>
        <location evidence="1">Endomembrane system</location>
        <topology evidence="1">Multi-pass membrane protein</topology>
    </subcellularLocation>
</comment>
<keyword evidence="7" id="KW-0445">Lipid transport</keyword>